<proteinExistence type="predicted"/>
<dbReference type="STRING" id="1238182.C882_2403"/>
<name>K9H220_9PROT</name>
<feature type="region of interest" description="Disordered" evidence="1">
    <location>
        <begin position="149"/>
        <end position="171"/>
    </location>
</feature>
<comment type="caution">
    <text evidence="3">The sequence shown here is derived from an EMBL/GenBank/DDBJ whole genome shotgun (WGS) entry which is preliminary data.</text>
</comment>
<dbReference type="EMBL" id="ANHY01000003">
    <property type="protein sequence ID" value="EKV32325.1"/>
    <property type="molecule type" value="Genomic_DNA"/>
</dbReference>
<protein>
    <recommendedName>
        <fullName evidence="5">DUF3035 domain-containing protein</fullName>
    </recommendedName>
</protein>
<accession>K9H220</accession>
<dbReference type="PROSITE" id="PS51257">
    <property type="entry name" value="PROKAR_LIPOPROTEIN"/>
    <property type="match status" value="1"/>
</dbReference>
<feature type="region of interest" description="Disordered" evidence="1">
    <location>
        <begin position="47"/>
        <end position="70"/>
    </location>
</feature>
<evidence type="ECO:0000256" key="2">
    <source>
        <dbReference type="SAM" id="SignalP"/>
    </source>
</evidence>
<evidence type="ECO:0000313" key="4">
    <source>
        <dbReference type="Proteomes" id="UP000009881"/>
    </source>
</evidence>
<sequence>MRSLATAGLVLLTLGLTACGSDTKQMLGLERTPPDEFAVVSRAPLSVPPEFSLRPPEPGAARPQEGRASDRARRALTGTEMQAAYRRAGLSPGESTLLARTGAANVPEDIRATIDRESSVLAAKGQAFTERLVFWRDPEAPGAVVDPEAENRRIRENQALGEPVTKGETPRIEREEKAIFEGLF</sequence>
<dbReference type="InterPro" id="IPR021395">
    <property type="entry name" value="DUF3035"/>
</dbReference>
<dbReference type="PATRIC" id="fig|1238182.3.peg.363"/>
<evidence type="ECO:0000256" key="1">
    <source>
        <dbReference type="SAM" id="MobiDB-lite"/>
    </source>
</evidence>
<keyword evidence="4" id="KW-1185">Reference proteome</keyword>
<feature type="signal peptide" evidence="2">
    <location>
        <begin position="1"/>
        <end position="18"/>
    </location>
</feature>
<feature type="chain" id="PRO_5003931432" description="DUF3035 domain-containing protein" evidence="2">
    <location>
        <begin position="19"/>
        <end position="184"/>
    </location>
</feature>
<dbReference type="AlphaFoldDB" id="K9H220"/>
<evidence type="ECO:0008006" key="5">
    <source>
        <dbReference type="Google" id="ProtNLM"/>
    </source>
</evidence>
<reference evidence="3 4" key="1">
    <citation type="journal article" date="2013" name="Genome Announc.">
        <title>Draft Genome Sequence of an Alphaproteobacterium, Caenispirillum salinarum AK4(T), Isolated from a Solar Saltern.</title>
        <authorList>
            <person name="Khatri I."/>
            <person name="Singh A."/>
            <person name="Korpole S."/>
            <person name="Pinnaka A.K."/>
            <person name="Subramanian S."/>
        </authorList>
    </citation>
    <scope>NUCLEOTIDE SEQUENCE [LARGE SCALE GENOMIC DNA]</scope>
    <source>
        <strain evidence="3 4">AK4</strain>
    </source>
</reference>
<dbReference type="Proteomes" id="UP000009881">
    <property type="component" value="Unassembled WGS sequence"/>
</dbReference>
<organism evidence="3 4">
    <name type="scientific">Caenispirillum salinarum AK4</name>
    <dbReference type="NCBI Taxonomy" id="1238182"/>
    <lineage>
        <taxon>Bacteria</taxon>
        <taxon>Pseudomonadati</taxon>
        <taxon>Pseudomonadota</taxon>
        <taxon>Alphaproteobacteria</taxon>
        <taxon>Rhodospirillales</taxon>
        <taxon>Novispirillaceae</taxon>
        <taxon>Caenispirillum</taxon>
    </lineage>
</organism>
<dbReference type="Pfam" id="PF11233">
    <property type="entry name" value="DUF3035"/>
    <property type="match status" value="1"/>
</dbReference>
<gene>
    <name evidence="3" type="ORF">C882_2403</name>
</gene>
<evidence type="ECO:0000313" key="3">
    <source>
        <dbReference type="EMBL" id="EKV32325.1"/>
    </source>
</evidence>
<keyword evidence="2" id="KW-0732">Signal</keyword>
<dbReference type="eggNOG" id="ENOG5030N9J">
    <property type="taxonomic scope" value="Bacteria"/>
</dbReference>